<reference evidence="3 4" key="1">
    <citation type="submission" date="2023-07" db="EMBL/GenBank/DDBJ databases">
        <title>Sorghum-associated microbial communities from plants grown in Nebraska, USA.</title>
        <authorList>
            <person name="Schachtman D."/>
        </authorList>
    </citation>
    <scope>NUCLEOTIDE SEQUENCE [LARGE SCALE GENOMIC DNA]</scope>
    <source>
        <strain evidence="3 4">DS1781</strain>
    </source>
</reference>
<keyword evidence="1" id="KW-0732">Signal</keyword>
<dbReference type="InterPro" id="IPR012347">
    <property type="entry name" value="Ferritin-like"/>
</dbReference>
<gene>
    <name evidence="3" type="ORF">J2739_000190</name>
</gene>
<dbReference type="EMBL" id="JAVDRF010000001">
    <property type="protein sequence ID" value="MDR6534430.1"/>
    <property type="molecule type" value="Genomic_DNA"/>
</dbReference>
<keyword evidence="4" id="KW-1185">Reference proteome</keyword>
<dbReference type="Proteomes" id="UP001184230">
    <property type="component" value="Unassembled WGS sequence"/>
</dbReference>
<dbReference type="Pfam" id="PF13628">
    <property type="entry name" value="DUF4142"/>
    <property type="match status" value="1"/>
</dbReference>
<dbReference type="PANTHER" id="PTHR38593">
    <property type="entry name" value="BLR2558 PROTEIN"/>
    <property type="match status" value="1"/>
</dbReference>
<feature type="domain" description="DUF4142" evidence="2">
    <location>
        <begin position="43"/>
        <end position="180"/>
    </location>
</feature>
<dbReference type="PANTHER" id="PTHR38593:SF1">
    <property type="entry name" value="BLR2558 PROTEIN"/>
    <property type="match status" value="1"/>
</dbReference>
<evidence type="ECO:0000259" key="2">
    <source>
        <dbReference type="Pfam" id="PF13628"/>
    </source>
</evidence>
<accession>A0ABU1N7K3</accession>
<organism evidence="3 4">
    <name type="scientific">Variovorax soli</name>
    <dbReference type="NCBI Taxonomy" id="376815"/>
    <lineage>
        <taxon>Bacteria</taxon>
        <taxon>Pseudomonadati</taxon>
        <taxon>Pseudomonadota</taxon>
        <taxon>Betaproteobacteria</taxon>
        <taxon>Burkholderiales</taxon>
        <taxon>Comamonadaceae</taxon>
        <taxon>Variovorax</taxon>
    </lineage>
</organism>
<feature type="signal peptide" evidence="1">
    <location>
        <begin position="1"/>
        <end position="25"/>
    </location>
</feature>
<dbReference type="RefSeq" id="WP_309897825.1">
    <property type="nucleotide sequence ID" value="NZ_JAVDRF010000001.1"/>
</dbReference>
<proteinExistence type="predicted"/>
<evidence type="ECO:0000313" key="3">
    <source>
        <dbReference type="EMBL" id="MDR6534430.1"/>
    </source>
</evidence>
<evidence type="ECO:0000313" key="4">
    <source>
        <dbReference type="Proteomes" id="UP001184230"/>
    </source>
</evidence>
<sequence length="185" mass="19645">MNKTTLAFAAAATAALLAGIQPVRAADPPAARARAASQTVSASDRTFMTKAAGGGLYEVEIAKMASQKAESADVKQFAEMLVKDHTAANDELKALAASKSVELPKDVPADKKKKMAMIENNRSGASFDRAFIQKVGVSDHQEDIKLFEMASRSAKDADVKAWATKTLPTLKEHLAEAQKLAGSKK</sequence>
<protein>
    <submittedName>
        <fullName evidence="3">Membrane protein</fullName>
    </submittedName>
</protein>
<feature type="chain" id="PRO_5047493830" evidence="1">
    <location>
        <begin position="26"/>
        <end position="185"/>
    </location>
</feature>
<name>A0ABU1N7K3_9BURK</name>
<comment type="caution">
    <text evidence="3">The sequence shown here is derived from an EMBL/GenBank/DDBJ whole genome shotgun (WGS) entry which is preliminary data.</text>
</comment>
<dbReference type="Gene3D" id="1.20.1260.10">
    <property type="match status" value="1"/>
</dbReference>
<evidence type="ECO:0000256" key="1">
    <source>
        <dbReference type="SAM" id="SignalP"/>
    </source>
</evidence>
<dbReference type="InterPro" id="IPR025419">
    <property type="entry name" value="DUF4142"/>
</dbReference>